<dbReference type="FunFam" id="3.40.50.300:FF:000003">
    <property type="entry name" value="Elongation factor Tu"/>
    <property type="match status" value="1"/>
</dbReference>
<dbReference type="SUPFAM" id="SSF52540">
    <property type="entry name" value="P-loop containing nucleoside triphosphate hydrolases"/>
    <property type="match status" value="1"/>
</dbReference>
<dbReference type="FunFam" id="2.40.30.10:FF:000001">
    <property type="entry name" value="Elongation factor Tu"/>
    <property type="match status" value="1"/>
</dbReference>
<keyword evidence="8 10" id="KW-0342">GTP-binding</keyword>
<dbReference type="SUPFAM" id="SSF50465">
    <property type="entry name" value="EF-Tu/eEF-1alpha/eIF2-gamma C-terminal domain"/>
    <property type="match status" value="1"/>
</dbReference>
<feature type="binding site" evidence="10">
    <location>
        <begin position="136"/>
        <end position="139"/>
    </location>
    <ligand>
        <name>GTP</name>
        <dbReference type="ChEBI" id="CHEBI:37565"/>
    </ligand>
</feature>
<keyword evidence="4 10" id="KW-0251">Elongation factor</keyword>
<dbReference type="InterPro" id="IPR027417">
    <property type="entry name" value="P-loop_NTPase"/>
</dbReference>
<evidence type="ECO:0000256" key="1">
    <source>
        <dbReference type="ARBA" id="ARBA00007249"/>
    </source>
</evidence>
<dbReference type="InterPro" id="IPR009000">
    <property type="entry name" value="Transl_B-barrel_sf"/>
</dbReference>
<dbReference type="InterPro" id="IPR009001">
    <property type="entry name" value="Transl_elong_EF1A/Init_IF2_C"/>
</dbReference>
<dbReference type="InterPro" id="IPR005225">
    <property type="entry name" value="Small_GTP-bd"/>
</dbReference>
<comment type="subcellular location">
    <subcellularLocation>
        <location evidence="10">Cytoplasm</location>
    </subcellularLocation>
</comment>
<evidence type="ECO:0000256" key="9">
    <source>
        <dbReference type="ARBA" id="ARBA00029554"/>
    </source>
</evidence>
<dbReference type="NCBIfam" id="NF009373">
    <property type="entry name" value="PRK12736.1"/>
    <property type="match status" value="1"/>
</dbReference>
<evidence type="ECO:0000256" key="10">
    <source>
        <dbReference type="HAMAP-Rule" id="MF_00118"/>
    </source>
</evidence>
<evidence type="ECO:0000256" key="3">
    <source>
        <dbReference type="ARBA" id="ARBA00022741"/>
    </source>
</evidence>
<dbReference type="NCBIfam" id="NF009372">
    <property type="entry name" value="PRK12735.1"/>
    <property type="match status" value="1"/>
</dbReference>
<dbReference type="PRINTS" id="PR00315">
    <property type="entry name" value="ELONGATNFCT"/>
</dbReference>
<dbReference type="InterPro" id="IPR004161">
    <property type="entry name" value="EFTu-like_2"/>
</dbReference>
<feature type="binding site" evidence="10">
    <location>
        <position position="26"/>
    </location>
    <ligand>
        <name>Mg(2+)</name>
        <dbReference type="ChEBI" id="CHEBI:18420"/>
    </ligand>
</feature>
<gene>
    <name evidence="10" type="primary">tuf</name>
    <name evidence="12" type="ORF">SAMN04488025_12227</name>
</gene>
<dbReference type="EMBL" id="FOOK01000022">
    <property type="protein sequence ID" value="SFG23912.1"/>
    <property type="molecule type" value="Genomic_DNA"/>
</dbReference>
<dbReference type="InterPro" id="IPR004541">
    <property type="entry name" value="Transl_elong_EFTu/EF1A_bac/org"/>
</dbReference>
<dbReference type="OrthoDB" id="9804504at2"/>
<protein>
    <recommendedName>
        <fullName evidence="9 10">Elongation factor Tu</fullName>
        <shortName evidence="10">EF-Tu</shortName>
        <ecNumber evidence="10">3.6.5.3</ecNumber>
    </recommendedName>
</protein>
<keyword evidence="10" id="KW-0479">Metal-binding</keyword>
<dbReference type="NCBIfam" id="TIGR00485">
    <property type="entry name" value="EF-Tu"/>
    <property type="match status" value="1"/>
</dbReference>
<evidence type="ECO:0000256" key="5">
    <source>
        <dbReference type="ARBA" id="ARBA00022801"/>
    </source>
</evidence>
<dbReference type="GO" id="GO:0003924">
    <property type="term" value="F:GTPase activity"/>
    <property type="evidence" value="ECO:0007669"/>
    <property type="project" value="UniProtKB-UniRule"/>
</dbReference>
<evidence type="ECO:0000313" key="13">
    <source>
        <dbReference type="Proteomes" id="UP000198661"/>
    </source>
</evidence>
<evidence type="ECO:0000256" key="8">
    <source>
        <dbReference type="ARBA" id="ARBA00023134"/>
    </source>
</evidence>
<sequence>MAKAKFERTKPHVNVGTIGHVDHGKTTLTAAITTVLSKTGGAVATAYDEIDKAPEEKERGITISTAHVEYETENRHYAHVDCPGHADYVKNMITGAAQMDGAILVVSAADGPMPQTREHILLARQVGVPYIVVFLNKVDMVDDEELLELVEMEVRDLLSEYDFPGDEVPVIKGSALKALENPESEWADSIRELMKVVDEYIPTPQRDVDKPFMMPVEDVFSITGRGTVATGRVERGTVKVGDEVEIVGLNEEPKKTVVTGVEMFRKLLDQAEAGDNIGVLLRGVERKEVERGQVLAKPGSIQQHTKFTAQVYCLTKEEGGRHTPFFNGYRPQFYFRTTDVTGVVKLPEGTEMVMPGDNVTLEVELIAPIAIEQGTKFAIREGGRTVGAGSVTKVVE</sequence>
<dbReference type="PANTHER" id="PTHR43721">
    <property type="entry name" value="ELONGATION FACTOR TU-RELATED"/>
    <property type="match status" value="1"/>
</dbReference>
<dbReference type="InterPro" id="IPR033720">
    <property type="entry name" value="EFTU_2"/>
</dbReference>
<dbReference type="GO" id="GO:0003746">
    <property type="term" value="F:translation elongation factor activity"/>
    <property type="evidence" value="ECO:0007669"/>
    <property type="project" value="UniProtKB-UniRule"/>
</dbReference>
<name>A0A1I2Q6B2_9BACL</name>
<dbReference type="InterPro" id="IPR000795">
    <property type="entry name" value="T_Tr_GTP-bd_dom"/>
</dbReference>
<dbReference type="InterPro" id="IPR050055">
    <property type="entry name" value="EF-Tu_GTPase"/>
</dbReference>
<feature type="domain" description="Tr-type G" evidence="11">
    <location>
        <begin position="10"/>
        <end position="205"/>
    </location>
</feature>
<dbReference type="SUPFAM" id="SSF50447">
    <property type="entry name" value="Translation proteins"/>
    <property type="match status" value="1"/>
</dbReference>
<dbReference type="Proteomes" id="UP000198661">
    <property type="component" value="Unassembled WGS sequence"/>
</dbReference>
<dbReference type="EC" id="3.6.5.3" evidence="10"/>
<dbReference type="PANTHER" id="PTHR43721:SF22">
    <property type="entry name" value="ELONGATION FACTOR TU, MITOCHONDRIAL"/>
    <property type="match status" value="1"/>
</dbReference>
<dbReference type="PROSITE" id="PS00301">
    <property type="entry name" value="G_TR_1"/>
    <property type="match status" value="1"/>
</dbReference>
<dbReference type="GO" id="GO:0000287">
    <property type="term" value="F:magnesium ion binding"/>
    <property type="evidence" value="ECO:0007669"/>
    <property type="project" value="UniProtKB-UniRule"/>
</dbReference>
<dbReference type="CDD" id="cd03707">
    <property type="entry name" value="EFTU_III"/>
    <property type="match status" value="1"/>
</dbReference>
<comment type="function">
    <text evidence="10">GTP hydrolase that promotes the GTP-dependent binding of aminoacyl-tRNA to the A-site of ribosomes during protein biosynthesis.</text>
</comment>
<dbReference type="InterPro" id="IPR041709">
    <property type="entry name" value="EF-Tu_GTP-bd"/>
</dbReference>
<dbReference type="CDD" id="cd01884">
    <property type="entry name" value="EF_Tu"/>
    <property type="match status" value="1"/>
</dbReference>
<dbReference type="AlphaFoldDB" id="A0A1I2Q6B2"/>
<keyword evidence="5 10" id="KW-0378">Hydrolase</keyword>
<proteinExistence type="inferred from homology"/>
<dbReference type="GO" id="GO:0005525">
    <property type="term" value="F:GTP binding"/>
    <property type="evidence" value="ECO:0007669"/>
    <property type="project" value="UniProtKB-UniRule"/>
</dbReference>
<dbReference type="NCBIfam" id="TIGR00231">
    <property type="entry name" value="small_GTP"/>
    <property type="match status" value="1"/>
</dbReference>
<dbReference type="RefSeq" id="WP_092039327.1">
    <property type="nucleotide sequence ID" value="NZ_FOOK01000022.1"/>
</dbReference>
<dbReference type="GO" id="GO:0005829">
    <property type="term" value="C:cytosol"/>
    <property type="evidence" value="ECO:0007669"/>
    <property type="project" value="TreeGrafter"/>
</dbReference>
<dbReference type="CDD" id="cd03697">
    <property type="entry name" value="EFTU_II"/>
    <property type="match status" value="1"/>
</dbReference>
<dbReference type="STRING" id="201973.SAMN04488025_12227"/>
<dbReference type="Pfam" id="PF00009">
    <property type="entry name" value="GTP_EFTU"/>
    <property type="match status" value="1"/>
</dbReference>
<dbReference type="InterPro" id="IPR004160">
    <property type="entry name" value="Transl_elong_EFTu/EF1A_C"/>
</dbReference>
<evidence type="ECO:0000256" key="4">
    <source>
        <dbReference type="ARBA" id="ARBA00022768"/>
    </source>
</evidence>
<evidence type="ECO:0000259" key="11">
    <source>
        <dbReference type="PROSITE" id="PS51722"/>
    </source>
</evidence>
<feature type="binding site" evidence="10">
    <location>
        <begin position="19"/>
        <end position="26"/>
    </location>
    <ligand>
        <name>GTP</name>
        <dbReference type="ChEBI" id="CHEBI:37565"/>
    </ligand>
</feature>
<accession>A0A1I2Q6B2</accession>
<evidence type="ECO:0000256" key="2">
    <source>
        <dbReference type="ARBA" id="ARBA00022490"/>
    </source>
</evidence>
<dbReference type="Pfam" id="PF03144">
    <property type="entry name" value="GTP_EFTU_D2"/>
    <property type="match status" value="1"/>
</dbReference>
<evidence type="ECO:0000313" key="12">
    <source>
        <dbReference type="EMBL" id="SFG23912.1"/>
    </source>
</evidence>
<keyword evidence="3 10" id="KW-0547">Nucleotide-binding</keyword>
<dbReference type="PROSITE" id="PS51722">
    <property type="entry name" value="G_TR_2"/>
    <property type="match status" value="1"/>
</dbReference>
<dbReference type="Pfam" id="PF03143">
    <property type="entry name" value="GTP_EFTU_D3"/>
    <property type="match status" value="1"/>
</dbReference>
<reference evidence="12 13" key="1">
    <citation type="submission" date="2016-10" db="EMBL/GenBank/DDBJ databases">
        <authorList>
            <person name="de Groot N.N."/>
        </authorList>
    </citation>
    <scope>NUCLEOTIDE SEQUENCE [LARGE SCALE GENOMIC DNA]</scope>
    <source>
        <strain evidence="12 13">DSM 44945</strain>
    </source>
</reference>
<keyword evidence="13" id="KW-1185">Reference proteome</keyword>
<dbReference type="Gene3D" id="3.40.50.300">
    <property type="entry name" value="P-loop containing nucleotide triphosphate hydrolases"/>
    <property type="match status" value="1"/>
</dbReference>
<dbReference type="NCBIfam" id="NF000766">
    <property type="entry name" value="PRK00049.1"/>
    <property type="match status" value="1"/>
</dbReference>
<comment type="similarity">
    <text evidence="1 10">Belongs to the TRAFAC class translation factor GTPase superfamily. Classic translation factor GTPase family. EF-Tu/EF-1A subfamily.</text>
</comment>
<comment type="subunit">
    <text evidence="10">Monomer.</text>
</comment>
<evidence type="ECO:0000256" key="7">
    <source>
        <dbReference type="ARBA" id="ARBA00022917"/>
    </source>
</evidence>
<dbReference type="Gene3D" id="2.40.30.10">
    <property type="entry name" value="Translation factors"/>
    <property type="match status" value="2"/>
</dbReference>
<organism evidence="12 13">
    <name type="scientific">Planifilum fulgidum</name>
    <dbReference type="NCBI Taxonomy" id="201973"/>
    <lineage>
        <taxon>Bacteria</taxon>
        <taxon>Bacillati</taxon>
        <taxon>Bacillota</taxon>
        <taxon>Bacilli</taxon>
        <taxon>Bacillales</taxon>
        <taxon>Thermoactinomycetaceae</taxon>
        <taxon>Planifilum</taxon>
    </lineage>
</organism>
<keyword evidence="7 10" id="KW-0648">Protein biosynthesis</keyword>
<feature type="binding site" evidence="10">
    <location>
        <begin position="81"/>
        <end position="85"/>
    </location>
    <ligand>
        <name>GTP</name>
        <dbReference type="ChEBI" id="CHEBI:37565"/>
    </ligand>
</feature>
<dbReference type="HAMAP" id="MF_00118_B">
    <property type="entry name" value="EF_Tu_B"/>
    <property type="match status" value="1"/>
</dbReference>
<keyword evidence="2 10" id="KW-0963">Cytoplasm</keyword>
<dbReference type="InterPro" id="IPR031157">
    <property type="entry name" value="G_TR_CS"/>
</dbReference>
<evidence type="ECO:0000256" key="6">
    <source>
        <dbReference type="ARBA" id="ARBA00022842"/>
    </source>
</evidence>
<keyword evidence="6 10" id="KW-0460">Magnesium</keyword>
<comment type="catalytic activity">
    <reaction evidence="10">
        <text>GTP + H2O = GDP + phosphate + H(+)</text>
        <dbReference type="Rhea" id="RHEA:19669"/>
        <dbReference type="ChEBI" id="CHEBI:15377"/>
        <dbReference type="ChEBI" id="CHEBI:15378"/>
        <dbReference type="ChEBI" id="CHEBI:37565"/>
        <dbReference type="ChEBI" id="CHEBI:43474"/>
        <dbReference type="ChEBI" id="CHEBI:58189"/>
        <dbReference type="EC" id="3.6.5.3"/>
    </reaction>
</comment>